<evidence type="ECO:0000313" key="3">
    <source>
        <dbReference type="Proteomes" id="UP000005384"/>
    </source>
</evidence>
<evidence type="ECO:0008006" key="4">
    <source>
        <dbReference type="Google" id="ProtNLM"/>
    </source>
</evidence>
<dbReference type="RefSeq" id="WP_006779251.1">
    <property type="nucleotide sequence ID" value="NZ_JH379027.1"/>
</dbReference>
<feature type="transmembrane region" description="Helical" evidence="1">
    <location>
        <begin position="65"/>
        <end position="90"/>
    </location>
</feature>
<sequence>MTSNDISEDLRFFAVISQPFYALKVDPSAFVENLNNFNIFFTLILSLLFMWGITQRRWYGICTSILALAVLGIWNFDYSFTGVILMLIFYFCRRKPALGCALYCLSYLPALWGSLEDPLAMVIGGWAVDWTIFSLLAAPLIFYPTHTGIKINKWFFYIFYPAHLAVIVLIKAFLAI</sequence>
<accession>G5ICT1</accession>
<reference evidence="2 3" key="1">
    <citation type="submission" date="2011-08" db="EMBL/GenBank/DDBJ databases">
        <title>The Genome Sequence of Clostridium hathewayi WAL-18680.</title>
        <authorList>
            <consortium name="The Broad Institute Genome Sequencing Platform"/>
            <person name="Earl A."/>
            <person name="Ward D."/>
            <person name="Feldgarden M."/>
            <person name="Gevers D."/>
            <person name="Finegold S.M."/>
            <person name="Summanen P.H."/>
            <person name="Molitoris D.R."/>
            <person name="Song M."/>
            <person name="Daigneault M."/>
            <person name="Allen-Vercoe E."/>
            <person name="Young S.K."/>
            <person name="Zeng Q."/>
            <person name="Gargeya S."/>
            <person name="Fitzgerald M."/>
            <person name="Haas B."/>
            <person name="Abouelleil A."/>
            <person name="Alvarado L."/>
            <person name="Arachchi H.M."/>
            <person name="Berlin A."/>
            <person name="Brown A."/>
            <person name="Chapman S.B."/>
            <person name="Chen Z."/>
            <person name="Dunbar C."/>
            <person name="Freedman E."/>
            <person name="Gearin G."/>
            <person name="Gellesch M."/>
            <person name="Goldberg J."/>
            <person name="Griggs A."/>
            <person name="Gujja S."/>
            <person name="Heiman D."/>
            <person name="Howarth C."/>
            <person name="Larson L."/>
            <person name="Lui A."/>
            <person name="MacDonald P.J.P."/>
            <person name="Montmayeur A."/>
            <person name="Murphy C."/>
            <person name="Neiman D."/>
            <person name="Pearson M."/>
            <person name="Priest M."/>
            <person name="Roberts A."/>
            <person name="Saif S."/>
            <person name="Shea T."/>
            <person name="Shenoy N."/>
            <person name="Sisk P."/>
            <person name="Stolte C."/>
            <person name="Sykes S."/>
            <person name="Wortman J."/>
            <person name="Nusbaum C."/>
            <person name="Birren B."/>
        </authorList>
    </citation>
    <scope>NUCLEOTIDE SEQUENCE [LARGE SCALE GENOMIC DNA]</scope>
    <source>
        <strain evidence="2 3">WAL-18680</strain>
    </source>
</reference>
<gene>
    <name evidence="2" type="ORF">HMPREF9473_01266</name>
</gene>
<protein>
    <recommendedName>
        <fullName evidence="4">TraX protein</fullName>
    </recommendedName>
</protein>
<dbReference type="Proteomes" id="UP000005384">
    <property type="component" value="Unassembled WGS sequence"/>
</dbReference>
<evidence type="ECO:0000256" key="1">
    <source>
        <dbReference type="SAM" id="Phobius"/>
    </source>
</evidence>
<evidence type="ECO:0000313" key="2">
    <source>
        <dbReference type="EMBL" id="EHI60702.1"/>
    </source>
</evidence>
<proteinExistence type="predicted"/>
<dbReference type="PATRIC" id="fig|742737.3.peg.1275"/>
<feature type="transmembrane region" description="Helical" evidence="1">
    <location>
        <begin position="37"/>
        <end position="53"/>
    </location>
</feature>
<dbReference type="AlphaFoldDB" id="G5ICT1"/>
<name>G5ICT1_9FIRM</name>
<feature type="transmembrane region" description="Helical" evidence="1">
    <location>
        <begin position="119"/>
        <end position="142"/>
    </location>
</feature>
<dbReference type="EMBL" id="ADLN01000012">
    <property type="protein sequence ID" value="EHI60702.1"/>
    <property type="molecule type" value="Genomic_DNA"/>
</dbReference>
<comment type="caution">
    <text evidence="2">The sequence shown here is derived from an EMBL/GenBank/DDBJ whole genome shotgun (WGS) entry which is preliminary data.</text>
</comment>
<keyword evidence="1" id="KW-0472">Membrane</keyword>
<organism evidence="2 3">
    <name type="scientific">Hungatella hathewayi WAL-18680</name>
    <dbReference type="NCBI Taxonomy" id="742737"/>
    <lineage>
        <taxon>Bacteria</taxon>
        <taxon>Bacillati</taxon>
        <taxon>Bacillota</taxon>
        <taxon>Clostridia</taxon>
        <taxon>Lachnospirales</taxon>
        <taxon>Lachnospiraceae</taxon>
        <taxon>Hungatella</taxon>
    </lineage>
</organism>
<feature type="transmembrane region" description="Helical" evidence="1">
    <location>
        <begin position="154"/>
        <end position="174"/>
    </location>
</feature>
<feature type="transmembrane region" description="Helical" evidence="1">
    <location>
        <begin position="96"/>
        <end position="112"/>
    </location>
</feature>
<dbReference type="Pfam" id="PF05857">
    <property type="entry name" value="TraX"/>
    <property type="match status" value="1"/>
</dbReference>
<dbReference type="InterPro" id="IPR008875">
    <property type="entry name" value="TraX"/>
</dbReference>
<keyword evidence="1" id="KW-1133">Transmembrane helix</keyword>
<keyword evidence="3" id="KW-1185">Reference proteome</keyword>
<keyword evidence="1" id="KW-0812">Transmembrane</keyword>
<dbReference type="HOGENOM" id="CLU_1523150_0_0_9"/>